<accession>A0ABP1D4M8</accession>
<reference evidence="3" key="1">
    <citation type="submission" date="2024-04" db="EMBL/GenBank/DDBJ databases">
        <authorList>
            <person name="Shaw F."/>
            <person name="Minotto A."/>
        </authorList>
    </citation>
    <scope>NUCLEOTIDE SEQUENCE [LARGE SCALE GENOMIC DNA]</scope>
</reference>
<sequence length="170" mass="15721">MTYPTSNAANTVGTGTTAGTVHHFGPDSTVNPAGTTAGQGPISRGIQHVENAAGVGPASTTGTGTGVGTGAGAGLGAGAGTGTGIGAGLGTGAHAPTGATTRTAGPTSGGVSTGKVPIGQKLAGEAEKLAGKVTRDPGLVIQGEERKHGANVGGNAYGGTTGATGTGTNY</sequence>
<keyword evidence="3" id="KW-1185">Reference proteome</keyword>
<gene>
    <name evidence="2" type="ORF">GFSPODELE1_LOCUS4270</name>
</gene>
<dbReference type="EMBL" id="OZ037945">
    <property type="protein sequence ID" value="CAL1702858.1"/>
    <property type="molecule type" value="Genomic_DNA"/>
</dbReference>
<evidence type="ECO:0000313" key="2">
    <source>
        <dbReference type="EMBL" id="CAL1702858.1"/>
    </source>
</evidence>
<dbReference type="Proteomes" id="UP001497453">
    <property type="component" value="Chromosome 2"/>
</dbReference>
<proteinExistence type="predicted"/>
<name>A0ABP1D4M8_9APHY</name>
<evidence type="ECO:0000256" key="1">
    <source>
        <dbReference type="SAM" id="MobiDB-lite"/>
    </source>
</evidence>
<protein>
    <submittedName>
        <fullName evidence="2">Uncharacterized protein</fullName>
    </submittedName>
</protein>
<evidence type="ECO:0000313" key="3">
    <source>
        <dbReference type="Proteomes" id="UP001497453"/>
    </source>
</evidence>
<organism evidence="2 3">
    <name type="scientific">Somion occarium</name>
    <dbReference type="NCBI Taxonomy" id="3059160"/>
    <lineage>
        <taxon>Eukaryota</taxon>
        <taxon>Fungi</taxon>
        <taxon>Dikarya</taxon>
        <taxon>Basidiomycota</taxon>
        <taxon>Agaricomycotina</taxon>
        <taxon>Agaricomycetes</taxon>
        <taxon>Polyporales</taxon>
        <taxon>Cerrenaceae</taxon>
        <taxon>Somion</taxon>
    </lineage>
</organism>
<feature type="region of interest" description="Disordered" evidence="1">
    <location>
        <begin position="151"/>
        <end position="170"/>
    </location>
</feature>